<accession>A0AAV2CMF4</accession>
<dbReference type="PANTHER" id="PTHR23201:SF149">
    <property type="entry name" value="GIBBERELLIN STIMULATED TRANSCRIPT RELATED PROTEIN 2"/>
    <property type="match status" value="1"/>
</dbReference>
<dbReference type="AlphaFoldDB" id="A0AAV2CMF4"/>
<evidence type="ECO:0000313" key="4">
    <source>
        <dbReference type="Proteomes" id="UP001497516"/>
    </source>
</evidence>
<evidence type="ECO:0008006" key="5">
    <source>
        <dbReference type="Google" id="ProtNLM"/>
    </source>
</evidence>
<dbReference type="EMBL" id="OZ034813">
    <property type="protein sequence ID" value="CAL1357216.1"/>
    <property type="molecule type" value="Genomic_DNA"/>
</dbReference>
<keyword evidence="4" id="KW-1185">Reference proteome</keyword>
<name>A0AAV2CMF4_9ROSI</name>
<comment type="similarity">
    <text evidence="1">Belongs to the GASA family.</text>
</comment>
<organism evidence="3 4">
    <name type="scientific">Linum trigynum</name>
    <dbReference type="NCBI Taxonomy" id="586398"/>
    <lineage>
        <taxon>Eukaryota</taxon>
        <taxon>Viridiplantae</taxon>
        <taxon>Streptophyta</taxon>
        <taxon>Embryophyta</taxon>
        <taxon>Tracheophyta</taxon>
        <taxon>Spermatophyta</taxon>
        <taxon>Magnoliopsida</taxon>
        <taxon>eudicotyledons</taxon>
        <taxon>Gunneridae</taxon>
        <taxon>Pentapetalae</taxon>
        <taxon>rosids</taxon>
        <taxon>fabids</taxon>
        <taxon>Malpighiales</taxon>
        <taxon>Linaceae</taxon>
        <taxon>Linum</taxon>
    </lineage>
</organism>
<dbReference type="PANTHER" id="PTHR23201">
    <property type="entry name" value="EXTENSIN, PROLINE-RICH PROTEIN"/>
    <property type="match status" value="1"/>
</dbReference>
<keyword evidence="2" id="KW-0732">Signal</keyword>
<evidence type="ECO:0000313" key="3">
    <source>
        <dbReference type="EMBL" id="CAL1357216.1"/>
    </source>
</evidence>
<dbReference type="InterPro" id="IPR003854">
    <property type="entry name" value="GASA"/>
</dbReference>
<evidence type="ECO:0000256" key="2">
    <source>
        <dbReference type="SAM" id="SignalP"/>
    </source>
</evidence>
<feature type="signal peptide" evidence="2">
    <location>
        <begin position="1"/>
        <end position="26"/>
    </location>
</feature>
<evidence type="ECO:0000256" key="1">
    <source>
        <dbReference type="ARBA" id="ARBA00010582"/>
    </source>
</evidence>
<protein>
    <recommendedName>
        <fullName evidence="5">Snakin-2</fullName>
    </recommendedName>
</protein>
<dbReference type="Proteomes" id="UP001497516">
    <property type="component" value="Chromosome 1"/>
</dbReference>
<dbReference type="Pfam" id="PF02704">
    <property type="entry name" value="GASA"/>
    <property type="match status" value="1"/>
</dbReference>
<sequence length="120" mass="12976">MASSPPFLFLTAVLVLSITLQHAASAEGDHEAEVGMAERSKGNYVHFNPANRRLLFPSLDCGGKCNARCSAHSRPNVCVRACNTCCYRCNCVPPGTSGNRELCGRCYTDMITHGNKPKCP</sequence>
<reference evidence="3 4" key="1">
    <citation type="submission" date="2024-04" db="EMBL/GenBank/DDBJ databases">
        <authorList>
            <person name="Fracassetti M."/>
        </authorList>
    </citation>
    <scope>NUCLEOTIDE SEQUENCE [LARGE SCALE GENOMIC DNA]</scope>
</reference>
<proteinExistence type="inferred from homology"/>
<feature type="chain" id="PRO_5043629025" description="Snakin-2" evidence="2">
    <location>
        <begin position="27"/>
        <end position="120"/>
    </location>
</feature>
<gene>
    <name evidence="3" type="ORF">LTRI10_LOCUS4865</name>
</gene>